<proteinExistence type="predicted"/>
<feature type="chain" id="PRO_5038901251" description="tRNA_anti-like" evidence="2">
    <location>
        <begin position="28"/>
        <end position="187"/>
    </location>
</feature>
<gene>
    <name evidence="3" type="ORF">SAMN05421781_0526</name>
</gene>
<evidence type="ECO:0000313" key="3">
    <source>
        <dbReference type="EMBL" id="SDW12425.1"/>
    </source>
</evidence>
<feature type="region of interest" description="Disordered" evidence="1">
    <location>
        <begin position="167"/>
        <end position="187"/>
    </location>
</feature>
<dbReference type="PROSITE" id="PS51257">
    <property type="entry name" value="PROKAR_LIPOPROTEIN"/>
    <property type="match status" value="1"/>
</dbReference>
<dbReference type="AlphaFoldDB" id="A0A1H2QZA7"/>
<organism evidence="3 4">
    <name type="scientific">Marinococcus luteus</name>
    <dbReference type="NCBI Taxonomy" id="1122204"/>
    <lineage>
        <taxon>Bacteria</taxon>
        <taxon>Bacillati</taxon>
        <taxon>Bacillota</taxon>
        <taxon>Bacilli</taxon>
        <taxon>Bacillales</taxon>
        <taxon>Bacillaceae</taxon>
        <taxon>Marinococcus</taxon>
    </lineage>
</organism>
<dbReference type="Proteomes" id="UP000199488">
    <property type="component" value="Unassembled WGS sequence"/>
</dbReference>
<protein>
    <recommendedName>
        <fullName evidence="5">tRNA_anti-like</fullName>
    </recommendedName>
</protein>
<dbReference type="RefSeq" id="WP_091610764.1">
    <property type="nucleotide sequence ID" value="NZ_FNNC01000001.1"/>
</dbReference>
<keyword evidence="2" id="KW-0732">Signal</keyword>
<evidence type="ECO:0000256" key="1">
    <source>
        <dbReference type="SAM" id="MobiDB-lite"/>
    </source>
</evidence>
<sequence length="187" mass="20550">MQKNTILLALGVSFGIFSAGCSLGENASPDDEENNEQATSEPQQNNNAENTEESSSQEESVAQPSEEIDFEENLKNAAEPYYEGMHEGAPIVVEGEITHEYSAHENLNPYEERVYRIHAPSEDKDTYLVTAPEDSYLKVGLTIALYGGFDGFAPNTEVPLVLGDIAEDSDIEVENEPEEDVQLETSD</sequence>
<accession>A0A1H2QZA7</accession>
<dbReference type="OrthoDB" id="2966208at2"/>
<evidence type="ECO:0000256" key="2">
    <source>
        <dbReference type="SAM" id="SignalP"/>
    </source>
</evidence>
<keyword evidence="4" id="KW-1185">Reference proteome</keyword>
<name>A0A1H2QZA7_9BACI</name>
<reference evidence="3 4" key="1">
    <citation type="submission" date="2016-10" db="EMBL/GenBank/DDBJ databases">
        <authorList>
            <person name="de Groot N.N."/>
        </authorList>
    </citation>
    <scope>NUCLEOTIDE SEQUENCE [LARGE SCALE GENOMIC DNA]</scope>
    <source>
        <strain evidence="3 4">DSM 23126</strain>
    </source>
</reference>
<feature type="region of interest" description="Disordered" evidence="1">
    <location>
        <begin position="21"/>
        <end position="67"/>
    </location>
</feature>
<evidence type="ECO:0000313" key="4">
    <source>
        <dbReference type="Proteomes" id="UP000199488"/>
    </source>
</evidence>
<feature type="signal peptide" evidence="2">
    <location>
        <begin position="1"/>
        <end position="27"/>
    </location>
</feature>
<dbReference type="EMBL" id="FNNC01000001">
    <property type="protein sequence ID" value="SDW12425.1"/>
    <property type="molecule type" value="Genomic_DNA"/>
</dbReference>
<evidence type="ECO:0008006" key="5">
    <source>
        <dbReference type="Google" id="ProtNLM"/>
    </source>
</evidence>